<accession>A0A8C3RX74</accession>
<reference evidence="1" key="1">
    <citation type="submission" date="2025-08" db="UniProtKB">
        <authorList>
            <consortium name="Ensembl"/>
        </authorList>
    </citation>
    <scope>IDENTIFICATION</scope>
</reference>
<evidence type="ECO:0000313" key="2">
    <source>
        <dbReference type="Proteomes" id="UP000694403"/>
    </source>
</evidence>
<dbReference type="AlphaFoldDB" id="A0A8C3RX74"/>
<dbReference type="Ensembl" id="ENSCSRT00000005848.1">
    <property type="protein sequence ID" value="ENSCSRP00000005668.1"/>
    <property type="gene ID" value="ENSCSRG00000004258.1"/>
</dbReference>
<evidence type="ECO:0000313" key="1">
    <source>
        <dbReference type="Ensembl" id="ENSCSRP00000005668.1"/>
    </source>
</evidence>
<keyword evidence="2" id="KW-1185">Reference proteome</keyword>
<proteinExistence type="predicted"/>
<name>A0A8C3RX74_CHESE</name>
<protein>
    <submittedName>
        <fullName evidence="1">Uncharacterized protein</fullName>
    </submittedName>
</protein>
<reference evidence="1" key="2">
    <citation type="submission" date="2025-09" db="UniProtKB">
        <authorList>
            <consortium name="Ensembl"/>
        </authorList>
    </citation>
    <scope>IDENTIFICATION</scope>
</reference>
<organism evidence="1 2">
    <name type="scientific">Chelydra serpentina</name>
    <name type="common">Snapping turtle</name>
    <name type="synonym">Testudo serpentina</name>
    <dbReference type="NCBI Taxonomy" id="8475"/>
    <lineage>
        <taxon>Eukaryota</taxon>
        <taxon>Metazoa</taxon>
        <taxon>Chordata</taxon>
        <taxon>Craniata</taxon>
        <taxon>Vertebrata</taxon>
        <taxon>Euteleostomi</taxon>
        <taxon>Archelosauria</taxon>
        <taxon>Testudinata</taxon>
        <taxon>Testudines</taxon>
        <taxon>Cryptodira</taxon>
        <taxon>Durocryptodira</taxon>
        <taxon>Americhelydia</taxon>
        <taxon>Chelydroidea</taxon>
        <taxon>Chelydridae</taxon>
        <taxon>Chelydra</taxon>
    </lineage>
</organism>
<sequence length="134" mass="14611">GISTSPTLATDRTSAIIAEGSMLTVLWRPSYQPQEKGANSLPCGSSDEIYVLRPLTQYRSHTALGATPRIPVGSRDCGNCGIATHSAPLAMSTLAPLLWTRKFELRSLMWIRTIDLAISGYKVQLHKNRTSLVV</sequence>
<dbReference type="Proteomes" id="UP000694403">
    <property type="component" value="Unplaced"/>
</dbReference>